<dbReference type="InterPro" id="IPR007419">
    <property type="entry name" value="BFD-like_2Fe2S-bd_dom"/>
</dbReference>
<accession>A0A7X4LNW4</accession>
<evidence type="ECO:0000256" key="7">
    <source>
        <dbReference type="ARBA" id="ARBA00023014"/>
    </source>
</evidence>
<protein>
    <submittedName>
        <fullName evidence="9">Molybdopterin-dependent oxidoreductase</fullName>
    </submittedName>
</protein>
<keyword evidence="3" id="KW-0500">Molybdenum</keyword>
<keyword evidence="4" id="KW-0479">Metal-binding</keyword>
<dbReference type="GO" id="GO:0016020">
    <property type="term" value="C:membrane"/>
    <property type="evidence" value="ECO:0007669"/>
    <property type="project" value="TreeGrafter"/>
</dbReference>
<dbReference type="GO" id="GO:0046872">
    <property type="term" value="F:metal ion binding"/>
    <property type="evidence" value="ECO:0007669"/>
    <property type="project" value="UniProtKB-KW"/>
</dbReference>
<comment type="caution">
    <text evidence="9">The sequence shown here is derived from an EMBL/GenBank/DDBJ whole genome shotgun (WGS) entry which is preliminary data.</text>
</comment>
<dbReference type="CDD" id="cd02754">
    <property type="entry name" value="MopB_Nitrate-R-NapA-like"/>
    <property type="match status" value="1"/>
</dbReference>
<comment type="cofactor">
    <cofactor evidence="1">
        <name>Mo-bis(molybdopterin guanine dinucleotide)</name>
        <dbReference type="ChEBI" id="CHEBI:60539"/>
    </cofactor>
</comment>
<evidence type="ECO:0000256" key="2">
    <source>
        <dbReference type="ARBA" id="ARBA00022485"/>
    </source>
</evidence>
<organism evidence="9 10">
    <name type="scientific">Vibrio eleionomae</name>
    <dbReference type="NCBI Taxonomy" id="2653505"/>
    <lineage>
        <taxon>Bacteria</taxon>
        <taxon>Pseudomonadati</taxon>
        <taxon>Pseudomonadota</taxon>
        <taxon>Gammaproteobacteria</taxon>
        <taxon>Vibrionales</taxon>
        <taxon>Vibrionaceae</taxon>
        <taxon>Vibrio</taxon>
    </lineage>
</organism>
<dbReference type="Gene3D" id="2.40.40.20">
    <property type="match status" value="1"/>
</dbReference>
<dbReference type="InterPro" id="IPR041854">
    <property type="entry name" value="BFD-like_2Fe2S-bd_dom_sf"/>
</dbReference>
<dbReference type="Gene3D" id="3.40.50.740">
    <property type="match status" value="1"/>
</dbReference>
<name>A0A7X4LNW4_9VIBR</name>
<evidence type="ECO:0000256" key="3">
    <source>
        <dbReference type="ARBA" id="ARBA00022505"/>
    </source>
</evidence>
<dbReference type="Pfam" id="PF04879">
    <property type="entry name" value="Molybdop_Fe4S4"/>
    <property type="match status" value="1"/>
</dbReference>
<gene>
    <name evidence="9" type="ORF">F9817_18195</name>
</gene>
<dbReference type="EMBL" id="WEKT01000045">
    <property type="protein sequence ID" value="MZI95112.1"/>
    <property type="molecule type" value="Genomic_DNA"/>
</dbReference>
<evidence type="ECO:0000259" key="8">
    <source>
        <dbReference type="SMART" id="SM00926"/>
    </source>
</evidence>
<dbReference type="PROSITE" id="PS00551">
    <property type="entry name" value="MOLYBDOPTERIN_PROK_1"/>
    <property type="match status" value="1"/>
</dbReference>
<feature type="domain" description="4Fe-4S Mo/W bis-MGD-type" evidence="8">
    <location>
        <begin position="3"/>
        <end position="52"/>
    </location>
</feature>
<dbReference type="InterPro" id="IPR006657">
    <property type="entry name" value="MoPterin_dinucl-bd_dom"/>
</dbReference>
<dbReference type="Gene3D" id="3.40.228.10">
    <property type="entry name" value="Dimethylsulfoxide Reductase, domain 2"/>
    <property type="match status" value="1"/>
</dbReference>
<evidence type="ECO:0000256" key="1">
    <source>
        <dbReference type="ARBA" id="ARBA00001942"/>
    </source>
</evidence>
<dbReference type="Pfam" id="PF01568">
    <property type="entry name" value="Molydop_binding"/>
    <property type="match status" value="1"/>
</dbReference>
<dbReference type="PANTHER" id="PTHR43105">
    <property type="entry name" value="RESPIRATORY NITRATE REDUCTASE"/>
    <property type="match status" value="1"/>
</dbReference>
<keyword evidence="2" id="KW-0004">4Fe-4S</keyword>
<dbReference type="AlphaFoldDB" id="A0A7X4LNW4"/>
<keyword evidence="6" id="KW-0408">Iron</keyword>
<sequence length="911" mass="101765">MSKDSMKTTCPYCGVGCGIEIKRTDIVGDESHPANAGLLCTKGAALSECVKSPRRLLVPTIQGTEVSWEQATDEIAERMFSAIAQYGPESVAMYLSGQLLTEDYYVANKLMKGFVGSSNIETNTRLCMMSAVSAHIRAFGEDVVPVNYDDIEQTEMLILVGANSVWTHPVLYRRIEAARANNPNFKLVVIDPRETVTSRQADLHLCIESEGDVLLFNGLLRYMIDNRAVDSKYIKQSTDGFGDVWRHLQEVKYQLHAIGANLNVEWDDLRKFYDWFMTSLTAITMFGQGVNQSQTGVDKANAIINCHLASGKIGKPGCGPFSLTGQPNAMGGREVGVLSTQLAVHRGFDPQSTRAVQDYWQSPVIANKPGLKTIDMFDAIEAGQIKVLWIIGTNPAISMPDSDKVRQILRRCSCVIVSDISADSDTLEYADVVLPAAGWGEKRGMVTNAGRILSRQRAFTSAPGMAKPDWWSICQVGGKLCELLATHNGFEFPNEAAIFREYAGLTAINETSPYQFHLSRLAGITDQQYSTWQPRAWPFDSKRPFADGVFSTPDGRARFVWVSPPEVNNDQWWMNSGRHRDQWHTMTRTGSIPRLASNEVEPTVYLNSASLKRLYLTPGYIAQIRRDKYSAPVYARVAVDDGLRGQQLFMSIHWANRYGGKSNVNRAIGCEVDDLSGQPAFKSWPVEIEAVEMGSYGLYIGHERPLPSSDYRCFQQEHHCGIWRFANIKQLTQDDFRLIRGEKILRWELDECWMMITVKRDEPLGLMRITGLLAVSDAPIEMDYLQGVALIGQPLALDPLMAFSSSKVRRRLICACYRVTDHHILGAIAESNQVSLNDLQQNLKCGTNCGSCLVELKSLIQPIEDELLAQQEAERVEEEILRGDSDDDLIEEFVTIGREPSDEDINQSKSQ</sequence>
<dbReference type="PANTHER" id="PTHR43105:SF9">
    <property type="entry name" value="NADPH-FE(3+) OXIDOREDUCTASE SUBUNIT ALPHA"/>
    <property type="match status" value="1"/>
</dbReference>
<dbReference type="SMART" id="SM00926">
    <property type="entry name" value="Molybdop_Fe4S4"/>
    <property type="match status" value="1"/>
</dbReference>
<keyword evidence="5" id="KW-0560">Oxidoreductase</keyword>
<evidence type="ECO:0000256" key="4">
    <source>
        <dbReference type="ARBA" id="ARBA00022723"/>
    </source>
</evidence>
<evidence type="ECO:0000313" key="10">
    <source>
        <dbReference type="Proteomes" id="UP000462621"/>
    </source>
</evidence>
<evidence type="ECO:0000313" key="9">
    <source>
        <dbReference type="EMBL" id="MZI95112.1"/>
    </source>
</evidence>
<proteinExistence type="predicted"/>
<keyword evidence="10" id="KW-1185">Reference proteome</keyword>
<reference evidence="9 10" key="1">
    <citation type="submission" date="2019-10" db="EMBL/GenBank/DDBJ databases">
        <title>Vibrio sp. nov. isolated from a shrimp pond.</title>
        <authorList>
            <person name="Gomez-Gil B."/>
            <person name="Enciso-Ibarra J."/>
            <person name="Enciso-Ibarra K."/>
            <person name="Bolan-Mejia C."/>
        </authorList>
    </citation>
    <scope>NUCLEOTIDE SEQUENCE [LARGE SCALE GENOMIC DNA]</scope>
    <source>
        <strain evidence="9 10">CAIM 722</strain>
    </source>
</reference>
<dbReference type="InterPro" id="IPR006656">
    <property type="entry name" value="Mopterin_OxRdtase"/>
</dbReference>
<dbReference type="RefSeq" id="WP_161157591.1">
    <property type="nucleotide sequence ID" value="NZ_WEKT01000045.1"/>
</dbReference>
<dbReference type="Gene3D" id="1.10.10.1100">
    <property type="entry name" value="BFD-like [2Fe-2S]-binding domain"/>
    <property type="match status" value="1"/>
</dbReference>
<dbReference type="Gene3D" id="2.20.25.90">
    <property type="entry name" value="ADC-like domains"/>
    <property type="match status" value="1"/>
</dbReference>
<dbReference type="Pfam" id="PF04324">
    <property type="entry name" value="Fer2_BFD"/>
    <property type="match status" value="1"/>
</dbReference>
<dbReference type="SUPFAM" id="SSF53706">
    <property type="entry name" value="Formate dehydrogenase/DMSO reductase, domains 1-3"/>
    <property type="match status" value="1"/>
</dbReference>
<dbReference type="InterPro" id="IPR050123">
    <property type="entry name" value="Prok_molybdopt-oxidoreductase"/>
</dbReference>
<dbReference type="Proteomes" id="UP000462621">
    <property type="component" value="Unassembled WGS sequence"/>
</dbReference>
<dbReference type="GO" id="GO:0043546">
    <property type="term" value="F:molybdopterin cofactor binding"/>
    <property type="evidence" value="ECO:0007669"/>
    <property type="project" value="InterPro"/>
</dbReference>
<dbReference type="GO" id="GO:0051539">
    <property type="term" value="F:4 iron, 4 sulfur cluster binding"/>
    <property type="evidence" value="ECO:0007669"/>
    <property type="project" value="UniProtKB-KW"/>
</dbReference>
<dbReference type="GO" id="GO:1990204">
    <property type="term" value="C:oxidoreductase complex"/>
    <property type="evidence" value="ECO:0007669"/>
    <property type="project" value="UniProtKB-ARBA"/>
</dbReference>
<dbReference type="InterPro" id="IPR009010">
    <property type="entry name" value="Asp_de-COase-like_dom_sf"/>
</dbReference>
<evidence type="ECO:0000256" key="5">
    <source>
        <dbReference type="ARBA" id="ARBA00023002"/>
    </source>
</evidence>
<evidence type="ECO:0000256" key="6">
    <source>
        <dbReference type="ARBA" id="ARBA00023004"/>
    </source>
</evidence>
<dbReference type="InterPro" id="IPR006963">
    <property type="entry name" value="Mopterin_OxRdtase_4Fe-4S_dom"/>
</dbReference>
<dbReference type="GO" id="GO:0045333">
    <property type="term" value="P:cellular respiration"/>
    <property type="evidence" value="ECO:0007669"/>
    <property type="project" value="UniProtKB-ARBA"/>
</dbReference>
<dbReference type="SUPFAM" id="SSF50692">
    <property type="entry name" value="ADC-like"/>
    <property type="match status" value="1"/>
</dbReference>
<dbReference type="Pfam" id="PF00384">
    <property type="entry name" value="Molybdopterin"/>
    <property type="match status" value="1"/>
</dbReference>
<keyword evidence="7" id="KW-0411">Iron-sulfur</keyword>
<dbReference type="GO" id="GO:0016491">
    <property type="term" value="F:oxidoreductase activity"/>
    <property type="evidence" value="ECO:0007669"/>
    <property type="project" value="UniProtKB-KW"/>
</dbReference>
<dbReference type="InterPro" id="IPR027467">
    <property type="entry name" value="MopterinOxRdtase_cofactor_BS"/>
</dbReference>